<name>A0A5C3EJB0_9BASI</name>
<keyword evidence="4" id="KW-1185">Reference proteome</keyword>
<feature type="compositionally biased region" description="Low complexity" evidence="2">
    <location>
        <begin position="469"/>
        <end position="479"/>
    </location>
</feature>
<feature type="compositionally biased region" description="Polar residues" evidence="2">
    <location>
        <begin position="882"/>
        <end position="893"/>
    </location>
</feature>
<feature type="region of interest" description="Disordered" evidence="2">
    <location>
        <begin position="1091"/>
        <end position="1218"/>
    </location>
</feature>
<accession>A0A5C3EJB0</accession>
<dbReference type="OrthoDB" id="2450055at2759"/>
<feature type="compositionally biased region" description="Polar residues" evidence="2">
    <location>
        <begin position="634"/>
        <end position="644"/>
    </location>
</feature>
<feature type="compositionally biased region" description="Polar residues" evidence="2">
    <location>
        <begin position="678"/>
        <end position="688"/>
    </location>
</feature>
<feature type="compositionally biased region" description="Low complexity" evidence="2">
    <location>
        <begin position="859"/>
        <end position="875"/>
    </location>
</feature>
<dbReference type="Proteomes" id="UP000324022">
    <property type="component" value="Unassembled WGS sequence"/>
</dbReference>
<feature type="compositionally biased region" description="Low complexity" evidence="2">
    <location>
        <begin position="1160"/>
        <end position="1177"/>
    </location>
</feature>
<feature type="compositionally biased region" description="Low complexity" evidence="2">
    <location>
        <begin position="443"/>
        <end position="454"/>
    </location>
</feature>
<evidence type="ECO:0000313" key="3">
    <source>
        <dbReference type="EMBL" id="SPO30532.1"/>
    </source>
</evidence>
<evidence type="ECO:0000256" key="2">
    <source>
        <dbReference type="SAM" id="MobiDB-lite"/>
    </source>
</evidence>
<proteinExistence type="predicted"/>
<dbReference type="AlphaFoldDB" id="A0A5C3EJB0"/>
<feature type="region of interest" description="Disordered" evidence="2">
    <location>
        <begin position="424"/>
        <end position="479"/>
    </location>
</feature>
<protein>
    <submittedName>
        <fullName evidence="3">Uncharacterized protein</fullName>
    </submittedName>
</protein>
<evidence type="ECO:0000256" key="1">
    <source>
        <dbReference type="SAM" id="Coils"/>
    </source>
</evidence>
<feature type="compositionally biased region" description="Polar residues" evidence="2">
    <location>
        <begin position="560"/>
        <end position="573"/>
    </location>
</feature>
<feature type="region of interest" description="Disordered" evidence="2">
    <location>
        <begin position="833"/>
        <end position="914"/>
    </location>
</feature>
<reference evidence="3 4" key="1">
    <citation type="submission" date="2018-03" db="EMBL/GenBank/DDBJ databases">
        <authorList>
            <person name="Guldener U."/>
        </authorList>
    </citation>
    <scope>NUCLEOTIDE SEQUENCE [LARGE SCALE GENOMIC DNA]</scope>
    <source>
        <strain evidence="3 4">NBRC100155</strain>
    </source>
</reference>
<feature type="compositionally biased region" description="Low complexity" evidence="2">
    <location>
        <begin position="58"/>
        <end position="76"/>
    </location>
</feature>
<feature type="compositionally biased region" description="Polar residues" evidence="2">
    <location>
        <begin position="603"/>
        <end position="624"/>
    </location>
</feature>
<feature type="compositionally biased region" description="Polar residues" evidence="2">
    <location>
        <begin position="798"/>
        <end position="810"/>
    </location>
</feature>
<feature type="compositionally biased region" description="Polar residues" evidence="2">
    <location>
        <begin position="844"/>
        <end position="853"/>
    </location>
</feature>
<feature type="region of interest" description="Disordered" evidence="2">
    <location>
        <begin position="603"/>
        <end position="705"/>
    </location>
</feature>
<feature type="region of interest" description="Disordered" evidence="2">
    <location>
        <begin position="502"/>
        <end position="573"/>
    </location>
</feature>
<feature type="coiled-coil region" evidence="1">
    <location>
        <begin position="949"/>
        <end position="976"/>
    </location>
</feature>
<gene>
    <name evidence="3" type="ORF">UTRI_06462</name>
</gene>
<evidence type="ECO:0000313" key="4">
    <source>
        <dbReference type="Proteomes" id="UP000324022"/>
    </source>
</evidence>
<sequence length="1218" mass="129554">MKKMQRFMGVGDSKPASAPLSTSPANSYQASTLSSNQYAPPSNPAAMSPSYDNAAANLLLPPSQTAQPQQPSLQPQYGSRHVSPQSSHTLLHSARASPQPYTPSAQLHYFDLPTRAVSPDVALSPRPISPLAQPLATPLASTSALKPVSSVDVNLVERPDLHKSLKALESLLVNLDEYRDLSARLAKVEKKLAKSASELERTKVVQDTPAQTLQITSTMFEALAEVSSRHAKHVQKEYEAVNDACAKYFNKVAKEERAHDQLVHNLDAKIKKANAAHEKNVKKATTNKALESHDKYIATVQALTNDISRAKNAHALSMAAKSHVSSLLVASTLGGLADVEFKRRCESVRRVGPHVGRLNELLCFTSSEYMPALQASEFDQAQQGHAEYLASLAAQVEAQVVAQAQINAKINEDTQTILRAQEMGWRPPSPLAPPTTGYANLGRSSSINSNASRATDAAGSNRPPLQSATSNSNLAGSRSSSNNLAAAAAAAAAAATTTTNAVSSSASLQQPQRDSARSRSNSSSRVEPPSTAAASISTPIAADSDAASIHSVATDKTPRPATNSASQPPTSALASNALLGAPNADSLGVGSVRLDRALTGSTMKSMAAQPQTWEDATNSSSSSAVGAPTAWSGDASSRVSNAPSTHDRDRTDSSTQEGSVFDKLAVPREGSDAVPPSLSASNSAQGSEDGNRIPRTPDDSESLPTMQANRNASANAEPQQLSSKDVGILDYRNLQAPSSVAELDRQKAGASPNMRPAQRALEQYREQTAKAATSPTATRFDRDTPAANAASGLDRSDSVYSATSQQSGTADQADANANARKISLWERERERMRQLEREEDLSRTPVSATTELNYSRPPSGLYSGSTGSSYTNNGGWSRSKMSETSNSDKSAGSQLGLGYPRPAGGDGNDLDRYAPAVGSTRLSASGVTRSLSTDTTASERSFVARMKARYQAEKDLEREQRELNVLEKERAARRATMDPNFSLPSLGGVRGGRVPEIASRYQMSGAATYAQEVNSGRRYHDSLPAGVHSNGNSRISAISSAPSAASGNGGIDEFGGIVRDSRLTGTLPAGGPRAMEPPHSDVCGCHQCSARHYGNGTTKVDNTARSTGRGDPREFNVRRTSMPVAPRESTMQQQYIKHHQQQPAYASSPPRASPHDSYSQQAYAYRQQQQQQQQQQQHLHAPGGRDIATPRRSYDDVGSGSDAGSRRVVFAHEPQTIR</sequence>
<feature type="compositionally biased region" description="Low complexity" evidence="2">
    <location>
        <begin position="518"/>
        <end position="549"/>
    </location>
</feature>
<feature type="region of interest" description="Disordered" evidence="2">
    <location>
        <begin position="762"/>
        <end position="816"/>
    </location>
</feature>
<feature type="compositionally biased region" description="Basic and acidic residues" evidence="2">
    <location>
        <begin position="1108"/>
        <end position="1117"/>
    </location>
</feature>
<feature type="compositionally biased region" description="Basic and acidic residues" evidence="2">
    <location>
        <begin position="689"/>
        <end position="698"/>
    </location>
</feature>
<feature type="compositionally biased region" description="Basic and acidic residues" evidence="2">
    <location>
        <begin position="833"/>
        <end position="842"/>
    </location>
</feature>
<feature type="compositionally biased region" description="Low complexity" evidence="2">
    <location>
        <begin position="1141"/>
        <end position="1150"/>
    </location>
</feature>
<feature type="region of interest" description="Disordered" evidence="2">
    <location>
        <begin position="1"/>
        <end position="102"/>
    </location>
</feature>
<keyword evidence="1" id="KW-0175">Coiled coil</keyword>
<organism evidence="3 4">
    <name type="scientific">Ustilago trichophora</name>
    <dbReference type="NCBI Taxonomy" id="86804"/>
    <lineage>
        <taxon>Eukaryota</taxon>
        <taxon>Fungi</taxon>
        <taxon>Dikarya</taxon>
        <taxon>Basidiomycota</taxon>
        <taxon>Ustilaginomycotina</taxon>
        <taxon>Ustilaginomycetes</taxon>
        <taxon>Ustilaginales</taxon>
        <taxon>Ustilaginaceae</taxon>
        <taxon>Ustilago</taxon>
    </lineage>
</organism>
<feature type="compositionally biased region" description="Polar residues" evidence="2">
    <location>
        <begin position="1095"/>
        <end position="1106"/>
    </location>
</feature>
<feature type="compositionally biased region" description="Polar residues" evidence="2">
    <location>
        <begin position="19"/>
        <end position="38"/>
    </location>
</feature>
<dbReference type="EMBL" id="OOIN01000033">
    <property type="protein sequence ID" value="SPO30532.1"/>
    <property type="molecule type" value="Genomic_DNA"/>
</dbReference>